<feature type="transmembrane region" description="Helical" evidence="1">
    <location>
        <begin position="40"/>
        <end position="61"/>
    </location>
</feature>
<dbReference type="Proteomes" id="UP001501207">
    <property type="component" value="Unassembled WGS sequence"/>
</dbReference>
<evidence type="ECO:0000313" key="2">
    <source>
        <dbReference type="EMBL" id="GAA4301440.1"/>
    </source>
</evidence>
<reference evidence="3" key="1">
    <citation type="journal article" date="2019" name="Int. J. Syst. Evol. Microbiol.">
        <title>The Global Catalogue of Microorganisms (GCM) 10K type strain sequencing project: providing services to taxonomists for standard genome sequencing and annotation.</title>
        <authorList>
            <consortium name="The Broad Institute Genomics Platform"/>
            <consortium name="The Broad Institute Genome Sequencing Center for Infectious Disease"/>
            <person name="Wu L."/>
            <person name="Ma J."/>
        </authorList>
    </citation>
    <scope>NUCLEOTIDE SEQUENCE [LARGE SCALE GENOMIC DNA]</scope>
    <source>
        <strain evidence="3">JCM 17664</strain>
    </source>
</reference>
<evidence type="ECO:0000256" key="1">
    <source>
        <dbReference type="SAM" id="Phobius"/>
    </source>
</evidence>
<feature type="transmembrane region" description="Helical" evidence="1">
    <location>
        <begin position="110"/>
        <end position="134"/>
    </location>
</feature>
<feature type="transmembrane region" description="Helical" evidence="1">
    <location>
        <begin position="7"/>
        <end position="28"/>
    </location>
</feature>
<evidence type="ECO:0000313" key="3">
    <source>
        <dbReference type="Proteomes" id="UP001501207"/>
    </source>
</evidence>
<dbReference type="InterPro" id="IPR007352">
    <property type="entry name" value="DUF420"/>
</dbReference>
<dbReference type="PANTHER" id="PTHR37692">
    <property type="entry name" value="HYPOTHETICAL MEMBRANE SPANNING PROTEIN"/>
    <property type="match status" value="1"/>
</dbReference>
<keyword evidence="1" id="KW-0472">Membrane</keyword>
<protein>
    <submittedName>
        <fullName evidence="2">DUF420 domain-containing protein</fullName>
    </submittedName>
</protein>
<dbReference type="Pfam" id="PF04238">
    <property type="entry name" value="DUF420"/>
    <property type="match status" value="1"/>
</dbReference>
<organism evidence="2 3">
    <name type="scientific">Compostibacter hankyongensis</name>
    <dbReference type="NCBI Taxonomy" id="1007089"/>
    <lineage>
        <taxon>Bacteria</taxon>
        <taxon>Pseudomonadati</taxon>
        <taxon>Bacteroidota</taxon>
        <taxon>Chitinophagia</taxon>
        <taxon>Chitinophagales</taxon>
        <taxon>Chitinophagaceae</taxon>
        <taxon>Compostibacter</taxon>
    </lineage>
</organism>
<comment type="caution">
    <text evidence="2">The sequence shown here is derived from an EMBL/GenBank/DDBJ whole genome shotgun (WGS) entry which is preliminary data.</text>
</comment>
<proteinExistence type="predicted"/>
<feature type="transmembrane region" description="Helical" evidence="1">
    <location>
        <begin position="154"/>
        <end position="172"/>
    </location>
</feature>
<feature type="transmembrane region" description="Helical" evidence="1">
    <location>
        <begin position="73"/>
        <end position="90"/>
    </location>
</feature>
<keyword evidence="1" id="KW-1133">Transmembrane helix</keyword>
<dbReference type="EMBL" id="BAABFN010000001">
    <property type="protein sequence ID" value="GAA4301440.1"/>
    <property type="molecule type" value="Genomic_DNA"/>
</dbReference>
<keyword evidence="3" id="KW-1185">Reference proteome</keyword>
<name>A0ABP8FDV4_9BACT</name>
<keyword evidence="1" id="KW-0812">Transmembrane</keyword>
<accession>A0ABP8FDV4</accession>
<sequence length="173" mass="19655">MKTRNLTLPIVIISVAIPVLIAVLYFLPRPNIEVGFNIKILPLLNAVLNGTTTVLLLASFYFIRRGLRRAHEVCNLTAVGLSVLFLLSYVTYHALSEQAHYGGTGVWRYIYFFILITHICLSAVIVPLVLITLVRGLKGNFPRHKKIARYTWPLWLYVTVTGVLVYVMMSPYY</sequence>
<gene>
    <name evidence="2" type="ORF">GCM10023143_03230</name>
</gene>
<dbReference type="PANTHER" id="PTHR37692:SF1">
    <property type="entry name" value="DUF420 DOMAIN-CONTAINING PROTEIN"/>
    <property type="match status" value="1"/>
</dbReference>
<dbReference type="RefSeq" id="WP_344974276.1">
    <property type="nucleotide sequence ID" value="NZ_BAABFN010000001.1"/>
</dbReference>